<protein>
    <submittedName>
        <fullName evidence="1">Uncharacterized protein</fullName>
    </submittedName>
</protein>
<reference evidence="2" key="1">
    <citation type="submission" date="2016-10" db="EMBL/GenBank/DDBJ databases">
        <authorList>
            <person name="Varghese N."/>
            <person name="Submissions S."/>
        </authorList>
    </citation>
    <scope>NUCLEOTIDE SEQUENCE [LARGE SCALE GENOMIC DNA]</scope>
    <source>
        <strain evidence="2">ATCC 700379</strain>
    </source>
</reference>
<accession>A0A1I2P3A2</accession>
<proteinExistence type="predicted"/>
<keyword evidence="2" id="KW-1185">Reference proteome</keyword>
<evidence type="ECO:0000313" key="2">
    <source>
        <dbReference type="Proteomes" id="UP000198752"/>
    </source>
</evidence>
<name>A0A1I2P3A2_9BACL</name>
<dbReference type="RefSeq" id="WP_177184608.1">
    <property type="nucleotide sequence ID" value="NZ_FOOY01000004.1"/>
</dbReference>
<evidence type="ECO:0000313" key="1">
    <source>
        <dbReference type="EMBL" id="SFG10063.1"/>
    </source>
</evidence>
<dbReference type="STRING" id="269670.SAMN02982927_00672"/>
<dbReference type="AlphaFoldDB" id="A0A1I2P3A2"/>
<sequence length="48" mass="5840">MKKRDLVYLQKKDEGALVFTFEYLTWKQTRERMRDGWEVAKGETDVSR</sequence>
<gene>
    <name evidence="1" type="ORF">SAMN02982927_00672</name>
</gene>
<organism evidence="1 2">
    <name type="scientific">Sporolactobacillus nakayamae</name>
    <dbReference type="NCBI Taxonomy" id="269670"/>
    <lineage>
        <taxon>Bacteria</taxon>
        <taxon>Bacillati</taxon>
        <taxon>Bacillota</taxon>
        <taxon>Bacilli</taxon>
        <taxon>Bacillales</taxon>
        <taxon>Sporolactobacillaceae</taxon>
        <taxon>Sporolactobacillus</taxon>
    </lineage>
</organism>
<dbReference type="Proteomes" id="UP000198752">
    <property type="component" value="Unassembled WGS sequence"/>
</dbReference>
<dbReference type="EMBL" id="FOOY01000004">
    <property type="protein sequence ID" value="SFG10063.1"/>
    <property type="molecule type" value="Genomic_DNA"/>
</dbReference>